<feature type="binding site" evidence="6">
    <location>
        <position position="227"/>
    </location>
    <ligand>
        <name>Zn(2+)</name>
        <dbReference type="ChEBI" id="CHEBI:29105"/>
        <label>2</label>
    </ligand>
</feature>
<dbReference type="Gene3D" id="3.20.20.140">
    <property type="entry name" value="Metal-dependent hydrolases"/>
    <property type="match status" value="1"/>
</dbReference>
<evidence type="ECO:0000256" key="1">
    <source>
        <dbReference type="ARBA" id="ARBA00002368"/>
    </source>
</evidence>
<dbReference type="PROSITE" id="PS00483">
    <property type="entry name" value="DIHYDROOROTASE_2"/>
    <property type="match status" value="1"/>
</dbReference>
<comment type="catalytic activity">
    <reaction evidence="6">
        <text>(S)-dihydroorotate + H2O = N-carbamoyl-L-aspartate + H(+)</text>
        <dbReference type="Rhea" id="RHEA:24296"/>
        <dbReference type="ChEBI" id="CHEBI:15377"/>
        <dbReference type="ChEBI" id="CHEBI:15378"/>
        <dbReference type="ChEBI" id="CHEBI:30864"/>
        <dbReference type="ChEBI" id="CHEBI:32814"/>
        <dbReference type="EC" id="3.5.2.3"/>
    </reaction>
</comment>
<dbReference type="EC" id="3.5.2.3" evidence="6"/>
<comment type="similarity">
    <text evidence="2 6">Belongs to the metallo-dependent hydrolases superfamily. DHOase family. Class I DHOase subfamily.</text>
</comment>
<dbReference type="EMBL" id="JBBMFD010000016">
    <property type="protein sequence ID" value="MEQ2441008.1"/>
    <property type="molecule type" value="Genomic_DNA"/>
</dbReference>
<comment type="function">
    <text evidence="1 6">Catalyzes the reversible cyclization of carbamoyl aspartate to dihydroorotate.</text>
</comment>
<keyword evidence="5 6" id="KW-0665">Pyrimidine biosynthesis</keyword>
<dbReference type="NCBIfam" id="TIGR00857">
    <property type="entry name" value="pyrC_multi"/>
    <property type="match status" value="1"/>
</dbReference>
<dbReference type="HAMAP" id="MF_00220_B">
    <property type="entry name" value="PyrC_classI_B"/>
    <property type="match status" value="1"/>
</dbReference>
<dbReference type="Pfam" id="PF12890">
    <property type="entry name" value="DHOase"/>
    <property type="match status" value="1"/>
</dbReference>
<dbReference type="InterPro" id="IPR032466">
    <property type="entry name" value="Metal_Hydrolase"/>
</dbReference>
<dbReference type="PROSITE" id="PS00482">
    <property type="entry name" value="DIHYDROOROTASE_1"/>
    <property type="match status" value="1"/>
</dbReference>
<feature type="binding site" evidence="6">
    <location>
        <begin position="58"/>
        <end position="60"/>
    </location>
    <ligand>
        <name>substrate</name>
    </ligand>
</feature>
<comment type="caution">
    <text evidence="8">The sequence shown here is derived from an EMBL/GenBank/DDBJ whole genome shotgun (WGS) entry which is preliminary data.</text>
</comment>
<evidence type="ECO:0000256" key="2">
    <source>
        <dbReference type="ARBA" id="ARBA00010286"/>
    </source>
</evidence>
<evidence type="ECO:0000313" key="8">
    <source>
        <dbReference type="EMBL" id="MEQ2441008.1"/>
    </source>
</evidence>
<gene>
    <name evidence="6" type="primary">pyrC</name>
    <name evidence="8" type="ORF">WMO26_09240</name>
</gene>
<dbReference type="SUPFAM" id="SSF51338">
    <property type="entry name" value="Composite domain of metallo-dependent hydrolases"/>
    <property type="match status" value="1"/>
</dbReference>
<keyword evidence="6" id="KW-0862">Zinc</keyword>
<evidence type="ECO:0000256" key="4">
    <source>
        <dbReference type="ARBA" id="ARBA00022801"/>
    </source>
</evidence>
<feature type="domain" description="Dihydroorotase catalytic" evidence="7">
    <location>
        <begin position="48"/>
        <end position="232"/>
    </location>
</feature>
<feature type="binding site" evidence="6">
    <location>
        <position position="273"/>
    </location>
    <ligand>
        <name>substrate</name>
    </ligand>
</feature>
<feature type="binding site" evidence="6">
    <location>
        <position position="174"/>
    </location>
    <ligand>
        <name>Zn(2+)</name>
        <dbReference type="ChEBI" id="CHEBI:29105"/>
        <label>2</label>
    </ligand>
</feature>
<evidence type="ECO:0000259" key="7">
    <source>
        <dbReference type="Pfam" id="PF12890"/>
    </source>
</evidence>
<evidence type="ECO:0000313" key="9">
    <source>
        <dbReference type="Proteomes" id="UP001489509"/>
    </source>
</evidence>
<keyword evidence="4 6" id="KW-0378">Hydrolase</keyword>
<evidence type="ECO:0000256" key="3">
    <source>
        <dbReference type="ARBA" id="ARBA00022723"/>
    </source>
</evidence>
<name>A0ABV1E114_9FIRM</name>
<dbReference type="InterPro" id="IPR024403">
    <property type="entry name" value="DHOase_cat"/>
</dbReference>
<proteinExistence type="inferred from homology"/>
<dbReference type="CDD" id="cd01317">
    <property type="entry name" value="DHOase_IIa"/>
    <property type="match status" value="1"/>
</dbReference>
<dbReference type="Proteomes" id="UP001489509">
    <property type="component" value="Unassembled WGS sequence"/>
</dbReference>
<accession>A0ABV1E114</accession>
<dbReference type="SUPFAM" id="SSF51556">
    <property type="entry name" value="Metallo-dependent hydrolases"/>
    <property type="match status" value="1"/>
</dbReference>
<feature type="binding site" evidence="6">
    <location>
        <position position="147"/>
    </location>
    <ligand>
        <name>Zn(2+)</name>
        <dbReference type="ChEBI" id="CHEBI:29105"/>
        <label>1</label>
    </ligand>
</feature>
<feature type="binding site" evidence="6">
    <location>
        <position position="90"/>
    </location>
    <ligand>
        <name>substrate</name>
    </ligand>
</feature>
<dbReference type="InterPro" id="IPR011059">
    <property type="entry name" value="Metal-dep_hydrolase_composite"/>
</dbReference>
<dbReference type="InterPro" id="IPR050138">
    <property type="entry name" value="DHOase/Allantoinase_Hydrolase"/>
</dbReference>
<evidence type="ECO:0000256" key="5">
    <source>
        <dbReference type="ARBA" id="ARBA00022975"/>
    </source>
</evidence>
<comment type="pathway">
    <text evidence="6">Pyrimidine metabolism; UMP biosynthesis via de novo pathway; (S)-dihydroorotate from bicarbonate: step 3/3.</text>
</comment>
<dbReference type="GO" id="GO:0004151">
    <property type="term" value="F:dihydroorotase activity"/>
    <property type="evidence" value="ECO:0007669"/>
    <property type="project" value="UniProtKB-EC"/>
</dbReference>
<feature type="binding site" evidence="6">
    <location>
        <position position="58"/>
    </location>
    <ligand>
        <name>Zn(2+)</name>
        <dbReference type="ChEBI" id="CHEBI:29105"/>
        <label>1</label>
    </ligand>
</feature>
<feature type="binding site" evidence="6">
    <location>
        <position position="56"/>
    </location>
    <ligand>
        <name>Zn(2+)</name>
        <dbReference type="ChEBI" id="CHEBI:29105"/>
        <label>1</label>
    </ligand>
</feature>
<comment type="caution">
    <text evidence="6">Lacks conserved residue(s) required for the propagation of feature annotation.</text>
</comment>
<feature type="binding site" evidence="6">
    <location>
        <position position="304"/>
    </location>
    <ligand>
        <name>substrate</name>
    </ligand>
</feature>
<keyword evidence="3 6" id="KW-0479">Metal-binding</keyword>
<dbReference type="InterPro" id="IPR002195">
    <property type="entry name" value="Dihydroorotase_CS"/>
</dbReference>
<dbReference type="RefSeq" id="WP_349219861.1">
    <property type="nucleotide sequence ID" value="NZ_JBBMFD010000016.1"/>
</dbReference>
<feature type="binding site" evidence="6">
    <location>
        <position position="147"/>
    </location>
    <ligand>
        <name>Zn(2+)</name>
        <dbReference type="ChEBI" id="CHEBI:29105"/>
        <label>2</label>
    </ligand>
</feature>
<comment type="cofactor">
    <cofactor evidence="6">
        <name>Zn(2+)</name>
        <dbReference type="ChEBI" id="CHEBI:29105"/>
    </cofactor>
    <text evidence="6">Binds 2 Zn(2+) ions per subunit.</text>
</comment>
<evidence type="ECO:0000256" key="6">
    <source>
        <dbReference type="HAMAP-Rule" id="MF_00220"/>
    </source>
</evidence>
<organism evidence="8 9">
    <name type="scientific">Solibaculum intestinale</name>
    <dbReference type="NCBI Taxonomy" id="3133165"/>
    <lineage>
        <taxon>Bacteria</taxon>
        <taxon>Bacillati</taxon>
        <taxon>Bacillota</taxon>
        <taxon>Clostridia</taxon>
        <taxon>Eubacteriales</taxon>
        <taxon>Oscillospiraceae</taxon>
        <taxon>Solibaculum</taxon>
    </lineage>
</organism>
<dbReference type="PANTHER" id="PTHR43668:SF2">
    <property type="entry name" value="ALLANTOINASE"/>
    <property type="match status" value="1"/>
</dbReference>
<sequence>MRLLIKGANLRLCGGGKGDILIEDGKIAALGGEILADAETIQAHGLLAAPGLVDMHVHLRDPGFTQKEDIVTGCLAAASGGVTSLLAMPNTNPVVDNVKTIFYILDRAEHADARVYVSAAITKGQNGQVLTDFNELKCAGAIAVTDDGRPVEHAYMQKNAMERAMENGLLPISHAEDLSLVNGGILNEGAVSKALGVKGIHRASEDISTMREVMLSEYYGLPIHIAHVSTKGSVELIRQAKARGVMVTCETAPHYFALTDRMLMTRDADYRMNPPLREEADRLAILAGIQDGTIDAIATDHAPHTPEEKADFERAPNGVVGLETSLAAGITYLVNENVITIERLIELMSTNPAKLLGIPAGTLAERENADLILIDPDKSWTVTPEGFCSKARNSAFKNTTLTGRVMLTICRGKVVMSRL</sequence>
<keyword evidence="9" id="KW-1185">Reference proteome</keyword>
<feature type="active site" evidence="6">
    <location>
        <position position="300"/>
    </location>
</feature>
<feature type="binding site" evidence="6">
    <location>
        <position position="300"/>
    </location>
    <ligand>
        <name>Zn(2+)</name>
        <dbReference type="ChEBI" id="CHEBI:29105"/>
        <label>1</label>
    </ligand>
</feature>
<dbReference type="Gene3D" id="2.30.40.10">
    <property type="entry name" value="Urease, subunit C, domain 1"/>
    <property type="match status" value="1"/>
</dbReference>
<dbReference type="InterPro" id="IPR004722">
    <property type="entry name" value="DHOase"/>
</dbReference>
<dbReference type="PANTHER" id="PTHR43668">
    <property type="entry name" value="ALLANTOINASE"/>
    <property type="match status" value="1"/>
</dbReference>
<reference evidence="8 9" key="1">
    <citation type="submission" date="2024-03" db="EMBL/GenBank/DDBJ databases">
        <title>Human intestinal bacterial collection.</title>
        <authorList>
            <person name="Pauvert C."/>
            <person name="Hitch T.C.A."/>
            <person name="Clavel T."/>
        </authorList>
    </citation>
    <scope>NUCLEOTIDE SEQUENCE [LARGE SCALE GENOMIC DNA]</scope>
    <source>
        <strain evidence="8 9">CLA-JM-H44</strain>
    </source>
</reference>
<protein>
    <recommendedName>
        <fullName evidence="6">Dihydroorotase</fullName>
        <shortName evidence="6">DHOase</shortName>
        <ecNumber evidence="6">3.5.2.3</ecNumber>
    </recommendedName>
</protein>